<dbReference type="AlphaFoldDB" id="A0A0A2SRT4"/>
<proteinExistence type="predicted"/>
<accession>A0A0A2SRT4</accession>
<comment type="caution">
    <text evidence="1">The sequence shown here is derived from an EMBL/GenBank/DDBJ whole genome shotgun (WGS) entry which is preliminary data.</text>
</comment>
<evidence type="ECO:0000313" key="1">
    <source>
        <dbReference type="EMBL" id="KGP63835.1"/>
    </source>
</evidence>
<sequence length="88" mass="10556">MRFDYTQGLLHYLSIHYYKSVWSSFGTWLRTIRENTLPSEMATALAMTRTYNYFLEDDQYRSIFKKFLVEKTEDRRSTYQTTISAEAA</sequence>
<organism evidence="1 2">
    <name type="scientific">Legionella norrlandica</name>
    <dbReference type="NCBI Taxonomy" id="1498499"/>
    <lineage>
        <taxon>Bacteria</taxon>
        <taxon>Pseudomonadati</taxon>
        <taxon>Pseudomonadota</taxon>
        <taxon>Gammaproteobacteria</taxon>
        <taxon>Legionellales</taxon>
        <taxon>Legionellaceae</taxon>
        <taxon>Legionella</taxon>
    </lineage>
</organism>
<keyword evidence="2" id="KW-1185">Reference proteome</keyword>
<dbReference type="Proteomes" id="UP000054422">
    <property type="component" value="Unassembled WGS sequence"/>
</dbReference>
<protein>
    <submittedName>
        <fullName evidence="1">Uncharacterized protein</fullName>
    </submittedName>
</protein>
<reference evidence="1 2" key="1">
    <citation type="submission" date="2014-05" db="EMBL/GenBank/DDBJ databases">
        <authorList>
            <person name="Rizzardi K."/>
            <person name="Winiecka-Krusnell J."/>
            <person name="Ramliden M."/>
            <person name="Alm E."/>
            <person name="Andersson S."/>
            <person name="Byfors S."/>
        </authorList>
    </citation>
    <scope>NUCLEOTIDE SEQUENCE [LARGE SCALE GENOMIC DNA]</scope>
    <source>
        <strain evidence="1 2">LEGN</strain>
    </source>
</reference>
<gene>
    <name evidence="1" type="ORF">EP47_12470</name>
</gene>
<dbReference type="EMBL" id="JNCF01000009">
    <property type="protein sequence ID" value="KGP63835.1"/>
    <property type="molecule type" value="Genomic_DNA"/>
</dbReference>
<name>A0A0A2SRT4_9GAMM</name>
<evidence type="ECO:0000313" key="2">
    <source>
        <dbReference type="Proteomes" id="UP000054422"/>
    </source>
</evidence>